<organism evidence="2 3">
    <name type="scientific">Luteolibacter luteus</name>
    <dbReference type="NCBI Taxonomy" id="2728835"/>
    <lineage>
        <taxon>Bacteria</taxon>
        <taxon>Pseudomonadati</taxon>
        <taxon>Verrucomicrobiota</taxon>
        <taxon>Verrucomicrobiia</taxon>
        <taxon>Verrucomicrobiales</taxon>
        <taxon>Verrucomicrobiaceae</taxon>
        <taxon>Luteolibacter</taxon>
    </lineage>
</organism>
<name>A0A858RC08_9BACT</name>
<accession>A0A858RC08</accession>
<evidence type="ECO:0000313" key="2">
    <source>
        <dbReference type="EMBL" id="QJE94556.1"/>
    </source>
</evidence>
<evidence type="ECO:0008006" key="4">
    <source>
        <dbReference type="Google" id="ProtNLM"/>
    </source>
</evidence>
<dbReference type="Proteomes" id="UP000501812">
    <property type="component" value="Chromosome"/>
</dbReference>
<feature type="chain" id="PRO_5032742863" description="PEP-CTERM sorting domain-containing protein" evidence="1">
    <location>
        <begin position="23"/>
        <end position="216"/>
    </location>
</feature>
<sequence>MSLGLFFVALAMSASFVPALHAAVIVQYSSEHAPEDGSLPTPAAFSTGNTTASPLTASGDDLQRRDGSLAYSGWESRFTLDRYVGFTVSADPGLSLVLTHLSFKSVADGNIGLRSPAQGITQFTLAYRENWGAGFGAWIFMETYDSVPQSEMVWDFEDIYTTGIIEFALFATAESPGANLAIDTLDVHGSVPVPEPSVAILAGLSSAVALRRRRRN</sequence>
<feature type="signal peptide" evidence="1">
    <location>
        <begin position="1"/>
        <end position="22"/>
    </location>
</feature>
<gene>
    <name evidence="2" type="ORF">HHL09_01740</name>
</gene>
<dbReference type="RefSeq" id="WP_169452777.1">
    <property type="nucleotide sequence ID" value="NZ_CP051774.1"/>
</dbReference>
<keyword evidence="1" id="KW-0732">Signal</keyword>
<evidence type="ECO:0000256" key="1">
    <source>
        <dbReference type="SAM" id="SignalP"/>
    </source>
</evidence>
<keyword evidence="3" id="KW-1185">Reference proteome</keyword>
<protein>
    <recommendedName>
        <fullName evidence="4">PEP-CTERM sorting domain-containing protein</fullName>
    </recommendedName>
</protein>
<dbReference type="KEGG" id="luo:HHL09_01740"/>
<proteinExistence type="predicted"/>
<dbReference type="AlphaFoldDB" id="A0A858RC08"/>
<reference evidence="2 3" key="1">
    <citation type="submission" date="2020-04" db="EMBL/GenBank/DDBJ databases">
        <title>Luteolibacter sp. G-1-1-1 isolated from soil.</title>
        <authorList>
            <person name="Dahal R.H."/>
        </authorList>
    </citation>
    <scope>NUCLEOTIDE SEQUENCE [LARGE SCALE GENOMIC DNA]</scope>
    <source>
        <strain evidence="2 3">G-1-1-1</strain>
    </source>
</reference>
<dbReference type="EMBL" id="CP051774">
    <property type="protein sequence ID" value="QJE94556.1"/>
    <property type="molecule type" value="Genomic_DNA"/>
</dbReference>
<evidence type="ECO:0000313" key="3">
    <source>
        <dbReference type="Proteomes" id="UP000501812"/>
    </source>
</evidence>